<evidence type="ECO:0000256" key="2">
    <source>
        <dbReference type="SAM" id="MobiDB-lite"/>
    </source>
</evidence>
<feature type="domain" description="Pyrroline-5-carboxylate reductase catalytic N-terminal" evidence="3">
    <location>
        <begin position="4"/>
        <end position="93"/>
    </location>
</feature>
<name>A0A544W571_9MYCO</name>
<keyword evidence="5" id="KW-1185">Reference proteome</keyword>
<dbReference type="PANTHER" id="PTHR14239">
    <property type="entry name" value="DUDULIN-RELATED"/>
    <property type="match status" value="1"/>
</dbReference>
<dbReference type="EMBL" id="VIFX01000006">
    <property type="protein sequence ID" value="TQR87396.1"/>
    <property type="molecule type" value="Genomic_DNA"/>
</dbReference>
<keyword evidence="1" id="KW-0560">Oxidoreductase</keyword>
<organism evidence="4 5">
    <name type="scientific">Mycolicibacterium hodleri</name>
    <dbReference type="NCBI Taxonomy" id="49897"/>
    <lineage>
        <taxon>Bacteria</taxon>
        <taxon>Bacillati</taxon>
        <taxon>Actinomycetota</taxon>
        <taxon>Actinomycetes</taxon>
        <taxon>Mycobacteriales</taxon>
        <taxon>Mycobacteriaceae</taxon>
        <taxon>Mycolicibacterium</taxon>
    </lineage>
</organism>
<sequence length="222" mass="23223">MVIKYAIIGAGAIGSALGRQFTRAGIDVAVAASRGPAGLTSLRESLGPHIIPTEVRDALTAEVVALAVPFESVRGLVEQVPDWNRRIIVDATNAIDYRDFSPADLGGRESSDVIAEWAKNARVVKAFGSTWAKVLARDPDTGEGGRRVTFISGNDPTANAEVASLATQFGFEPIDLGRNDAGGRLQSFGGPLTGHSFISQPIAGDSPPEMDLVERGGPTAIS</sequence>
<dbReference type="Gene3D" id="3.40.50.720">
    <property type="entry name" value="NAD(P)-binding Rossmann-like Domain"/>
    <property type="match status" value="1"/>
</dbReference>
<evidence type="ECO:0000256" key="1">
    <source>
        <dbReference type="ARBA" id="ARBA00023002"/>
    </source>
</evidence>
<protein>
    <submittedName>
        <fullName evidence="4">NADP oxidoreductase</fullName>
    </submittedName>
</protein>
<dbReference type="AlphaFoldDB" id="A0A544W571"/>
<dbReference type="InterPro" id="IPR051267">
    <property type="entry name" value="STEAP_metalloreductase"/>
</dbReference>
<evidence type="ECO:0000313" key="4">
    <source>
        <dbReference type="EMBL" id="TQR87396.1"/>
    </source>
</evidence>
<dbReference type="RefSeq" id="WP_142551253.1">
    <property type="nucleotide sequence ID" value="NZ_VIFX01000006.1"/>
</dbReference>
<dbReference type="InterPro" id="IPR028939">
    <property type="entry name" value="P5C_Rdtase_cat_N"/>
</dbReference>
<dbReference type="Pfam" id="PF03807">
    <property type="entry name" value="F420_oxidored"/>
    <property type="match status" value="1"/>
</dbReference>
<dbReference type="GO" id="GO:0016491">
    <property type="term" value="F:oxidoreductase activity"/>
    <property type="evidence" value="ECO:0007669"/>
    <property type="project" value="UniProtKB-KW"/>
</dbReference>
<evidence type="ECO:0000313" key="5">
    <source>
        <dbReference type="Proteomes" id="UP000315759"/>
    </source>
</evidence>
<feature type="region of interest" description="Disordered" evidence="2">
    <location>
        <begin position="199"/>
        <end position="222"/>
    </location>
</feature>
<comment type="caution">
    <text evidence="4">The sequence shown here is derived from an EMBL/GenBank/DDBJ whole genome shotgun (WGS) entry which is preliminary data.</text>
</comment>
<evidence type="ECO:0000259" key="3">
    <source>
        <dbReference type="Pfam" id="PF03807"/>
    </source>
</evidence>
<accession>A0A544W571</accession>
<dbReference type="SUPFAM" id="SSF51735">
    <property type="entry name" value="NAD(P)-binding Rossmann-fold domains"/>
    <property type="match status" value="1"/>
</dbReference>
<dbReference type="Proteomes" id="UP000315759">
    <property type="component" value="Unassembled WGS sequence"/>
</dbReference>
<reference evidence="4 5" key="1">
    <citation type="submission" date="2018-10" db="EMBL/GenBank/DDBJ databases">
        <title>Draft genome of Mycobacterium hodleri strain B.</title>
        <authorList>
            <person name="Amande T.J."/>
            <person name="Mcgenity T.J."/>
        </authorList>
    </citation>
    <scope>NUCLEOTIDE SEQUENCE [LARGE SCALE GENOMIC DNA]</scope>
    <source>
        <strain evidence="4 5">B</strain>
    </source>
</reference>
<proteinExistence type="predicted"/>
<gene>
    <name evidence="4" type="ORF">D8S82_06310</name>
</gene>
<dbReference type="InterPro" id="IPR036291">
    <property type="entry name" value="NAD(P)-bd_dom_sf"/>
</dbReference>